<proteinExistence type="predicted"/>
<accession>A0ACB1ACQ4</accession>
<protein>
    <submittedName>
        <fullName evidence="1">Uncharacterized protein</fullName>
    </submittedName>
</protein>
<dbReference type="Proteomes" id="UP001497535">
    <property type="component" value="Unassembled WGS sequence"/>
</dbReference>
<comment type="caution">
    <text evidence="1">The sequence shown here is derived from an EMBL/GenBank/DDBJ whole genome shotgun (WGS) entry which is preliminary data.</text>
</comment>
<reference evidence="1" key="1">
    <citation type="submission" date="2023-11" db="EMBL/GenBank/DDBJ databases">
        <authorList>
            <person name="Poullet M."/>
        </authorList>
    </citation>
    <scope>NUCLEOTIDE SEQUENCE</scope>
    <source>
        <strain evidence="1">E1834</strain>
    </source>
</reference>
<evidence type="ECO:0000313" key="1">
    <source>
        <dbReference type="EMBL" id="CAK5089299.1"/>
    </source>
</evidence>
<organism evidence="1 2">
    <name type="scientific">Meloidogyne enterolobii</name>
    <name type="common">Root-knot nematode worm</name>
    <name type="synonym">Meloidogyne mayaguensis</name>
    <dbReference type="NCBI Taxonomy" id="390850"/>
    <lineage>
        <taxon>Eukaryota</taxon>
        <taxon>Metazoa</taxon>
        <taxon>Ecdysozoa</taxon>
        <taxon>Nematoda</taxon>
        <taxon>Chromadorea</taxon>
        <taxon>Rhabditida</taxon>
        <taxon>Tylenchina</taxon>
        <taxon>Tylenchomorpha</taxon>
        <taxon>Tylenchoidea</taxon>
        <taxon>Meloidogynidae</taxon>
        <taxon>Meloidogyninae</taxon>
        <taxon>Meloidogyne</taxon>
    </lineage>
</organism>
<sequence>MVLEALRNLLMMNPGVELLLIGQFKTIFGFLRLHSLDLIQLKTLQIISIAASNKECVSDVASCEIILRTLIALVANQQVVKDLLDYGGLVYILAIFAECTSINVNENKLDENASPPTGITSASRMLAAELFAKLQSDKLTGPRWTRLLSRFLPTIFADTLRDNPGTAIQMFDSITENPELIWNDSMRNDIRQTLGNILVTLVPSQQKDPNVKWNMNSVFGEGHCAYESVISGEIIVGGVFLRLFIGNPSWAVRHPRQFATELVERLLEIWQSSSTTTKQTKNLVEQQRWKSQLDQVTKALVLLAAHHPTTVDMIPAQGYLPQLCQSMQMVNNDEVANSAIVVLNQISENSNCASVLCTIPSLIKGFLTCIRRQPEMARQWSHALKQLSNHCTHEFAEQILLSGMIDFLLHSLASSMPGVNNPAAAKAEIADALKNCCRDTQFGERISQVLQKSPIWAHYKDQRHDLFLPTITQTQAITGGPSGSESIAGYLTEGMFEPPPARIPPPPPPTSQQSANSNNKFK</sequence>
<keyword evidence="2" id="KW-1185">Reference proteome</keyword>
<gene>
    <name evidence="1" type="ORF">MENTE1834_LOCUS37004</name>
</gene>
<dbReference type="EMBL" id="CAVMJV010000076">
    <property type="protein sequence ID" value="CAK5089299.1"/>
    <property type="molecule type" value="Genomic_DNA"/>
</dbReference>
<name>A0ACB1ACQ4_MELEN</name>
<evidence type="ECO:0000313" key="2">
    <source>
        <dbReference type="Proteomes" id="UP001497535"/>
    </source>
</evidence>